<keyword evidence="4" id="KW-1185">Reference proteome</keyword>
<gene>
    <name evidence="3" type="ORF">D805_0461</name>
</gene>
<evidence type="ECO:0000313" key="4">
    <source>
        <dbReference type="Proteomes" id="UP000011835"/>
    </source>
</evidence>
<name>M4RDU1_9BIFI</name>
<evidence type="ECO:0000256" key="2">
    <source>
        <dbReference type="SAM" id="Phobius"/>
    </source>
</evidence>
<evidence type="ECO:0000313" key="3">
    <source>
        <dbReference type="EMBL" id="AGH40728.1"/>
    </source>
</evidence>
<dbReference type="EMBL" id="CP004346">
    <property type="protein sequence ID" value="AGH40728.1"/>
    <property type="molecule type" value="Genomic_DNA"/>
</dbReference>
<keyword evidence="2" id="KW-0472">Membrane</keyword>
<feature type="compositionally biased region" description="Low complexity" evidence="1">
    <location>
        <begin position="65"/>
        <end position="82"/>
    </location>
</feature>
<proteinExistence type="predicted"/>
<sequence>MSRVHARHGAMTSIRARHAATLRSGVKRLWACVVVIALLVTGAVFAMGWKPASAFANDSTETPASMSSSSDGSDNSTGSADATPGTCTEKTVALGGGSTSLAQADTGVATYVGKDMYIGGKPSNLSSLENATGPDGTYAAEAEGLTVVNGKLAMKQIKNSWGGMGFRFGNTGYGTQYRPAANNTVLAVGRRNGKSVTLDGGTDAGEIAVQAWNASDNTFATDTNRGSHMNLGGGWVGFPAGGETKNMNYNIRIAGPETNAWGYPSVVAPSLYQYNKDTLNSNGVGTIQPLPASQTNQFANDFTVNGTDYSGFGSQISQESAALAALATTGSVSYATAPRPNEHYLGSKHNYVIDYVKYKYDWFAQEVWNVNPVATYEYIVKDSSLENEKLITFTGDGSSTLQVFNLPAEELDSSQYTGVDFWFRGIPQNASVVINVTGSKPIDFHNGWRFWWGGDADTSADTFITQASSSSEGVRDISNDYARQSNTDADRVAEYSRRAQHVLWNFTDTSSLTIRGGQAAGTQYWKASSDSYNVHKNGAMTVSDDPSATWMGSILLPNGDFESHVSTAGRVYIGGDFQMYNPTPVSYQSRSGGSSLFVNWEGGNSASAIDMDQVRYNLPWSGQVTTQCSTLRWQVASDKSGNPLIGGSSWGVYASAADARNGTNPMLVVTDNGSNDWDPAAGVVSVQGVAPSATYYLRQLGAPGAYDTSPYIYAVYAQNTADTPNWVGHALDGDNSLSETLGLVQVGGAPAVVNHYDPTISWKIIDATDPSHTGEAGTTWKVERLDASGNVSESWTVADNTRGSVSCNASTALCDADSSRGIITLHADGTGAPLADGTYRITQLNAGNGFVKDTASHTCTLTGGIATWSGHNTGETLTIGNSRVGGTATWKVTNTSKDALGDSQWTITQTSAVRYDVNTGMYAYQPIAADARHAVAVVDCADGQSGNAASSDECTATGTGVLADADHERGSLTVDSLDWGSYEIRQTAAAKGYHTDTRVATITVGPSGTDAINADTGFTALATAADAGTWVDTSDVLLPYAGGRGGHWPVVLIALVVGIAALLLAVTIRLRGRRHA</sequence>
<feature type="transmembrane region" description="Helical" evidence="2">
    <location>
        <begin position="1048"/>
        <end position="1070"/>
    </location>
</feature>
<reference evidence="3 4" key="1">
    <citation type="journal article" date="2013" name="Genome Announc.">
        <title>Complete Genome Sequence of the Probiotic Bifidobacterium thermophilum Strain RBL67.</title>
        <authorList>
            <person name="Jans C."/>
            <person name="Lacroix C."/>
            <person name="Follador R."/>
            <person name="Stevens M.J."/>
        </authorList>
    </citation>
    <scope>NUCLEOTIDE SEQUENCE [LARGE SCALE GENOMIC DNA]</scope>
    <source>
        <strain evidence="3 4">RBL67</strain>
    </source>
</reference>
<dbReference type="NCBIfam" id="TIGR04215">
    <property type="entry name" value="choice_anch_A"/>
    <property type="match status" value="1"/>
</dbReference>
<keyword evidence="2" id="KW-0812">Transmembrane</keyword>
<dbReference type="KEGG" id="btp:D805_0461"/>
<dbReference type="InterPro" id="IPR013783">
    <property type="entry name" value="Ig-like_fold"/>
</dbReference>
<dbReference type="HOGENOM" id="CLU_286791_0_0_11"/>
<dbReference type="Gene3D" id="2.60.40.10">
    <property type="entry name" value="Immunoglobulins"/>
    <property type="match status" value="1"/>
</dbReference>
<evidence type="ECO:0000256" key="1">
    <source>
        <dbReference type="SAM" id="MobiDB-lite"/>
    </source>
</evidence>
<accession>M4RDU1</accession>
<keyword evidence="2" id="KW-1133">Transmembrane helix</keyword>
<dbReference type="Proteomes" id="UP000011835">
    <property type="component" value="Chromosome"/>
</dbReference>
<protein>
    <submittedName>
        <fullName evidence="3">Cell surface protein</fullName>
    </submittedName>
</protein>
<feature type="region of interest" description="Disordered" evidence="1">
    <location>
        <begin position="59"/>
        <end position="86"/>
    </location>
</feature>
<dbReference type="InterPro" id="IPR026588">
    <property type="entry name" value="Choice_anch_A"/>
</dbReference>
<organism evidence="3 4">
    <name type="scientific">Bifidobacterium thermophilum RBL67</name>
    <dbReference type="NCBI Taxonomy" id="1254439"/>
    <lineage>
        <taxon>Bacteria</taxon>
        <taxon>Bacillati</taxon>
        <taxon>Actinomycetota</taxon>
        <taxon>Actinomycetes</taxon>
        <taxon>Bifidobacteriales</taxon>
        <taxon>Bifidobacteriaceae</taxon>
        <taxon>Bifidobacterium</taxon>
    </lineage>
</organism>
<dbReference type="PATRIC" id="fig|1254439.12.peg.461"/>
<dbReference type="GO" id="GO:0005975">
    <property type="term" value="P:carbohydrate metabolic process"/>
    <property type="evidence" value="ECO:0007669"/>
    <property type="project" value="UniProtKB-ARBA"/>
</dbReference>
<dbReference type="AlphaFoldDB" id="M4RDU1"/>